<accession>A0A4R0YUW8</accession>
<proteinExistence type="predicted"/>
<keyword evidence="2" id="KW-1185">Reference proteome</keyword>
<evidence type="ECO:0008006" key="3">
    <source>
        <dbReference type="Google" id="ProtNLM"/>
    </source>
</evidence>
<organism evidence="1 2">
    <name type="scientific">Dyella soli</name>
    <dbReference type="NCBI Taxonomy" id="522319"/>
    <lineage>
        <taxon>Bacteria</taxon>
        <taxon>Pseudomonadati</taxon>
        <taxon>Pseudomonadota</taxon>
        <taxon>Gammaproteobacteria</taxon>
        <taxon>Lysobacterales</taxon>
        <taxon>Rhodanobacteraceae</taxon>
        <taxon>Dyella</taxon>
    </lineage>
</organism>
<gene>
    <name evidence="1" type="ORF">EZM97_14395</name>
</gene>
<name>A0A4R0YUW8_9GAMM</name>
<dbReference type="RefSeq" id="WP_131407812.1">
    <property type="nucleotide sequence ID" value="NZ_SJTG01000002.1"/>
</dbReference>
<sequence length="96" mass="10741">MKVMAIATKTAAWTLELFGKLITREAPHTLQLYLDGKLEQFWFRENVGPIFLMNVESLDDARATLDALPLVSEGLHTYELMTVAPLAPLGRLIQGK</sequence>
<dbReference type="AlphaFoldDB" id="A0A4R0YUW8"/>
<reference evidence="1 2" key="1">
    <citation type="submission" date="2019-02" db="EMBL/GenBank/DDBJ databases">
        <title>Dyella amyloliquefaciens sp. nov., isolated from forest soil.</title>
        <authorList>
            <person name="Gao Z.-H."/>
            <person name="Qiu L.-H."/>
        </authorList>
    </citation>
    <scope>NUCLEOTIDE SEQUENCE [LARGE SCALE GENOMIC DNA]</scope>
    <source>
        <strain evidence="1 2">KACC 12747</strain>
    </source>
</reference>
<dbReference type="EMBL" id="SJTG01000002">
    <property type="protein sequence ID" value="TCI10110.1"/>
    <property type="molecule type" value="Genomic_DNA"/>
</dbReference>
<evidence type="ECO:0000313" key="1">
    <source>
        <dbReference type="EMBL" id="TCI10110.1"/>
    </source>
</evidence>
<protein>
    <recommendedName>
        <fullName evidence="3">Superoxide dismutase</fullName>
    </recommendedName>
</protein>
<evidence type="ECO:0000313" key="2">
    <source>
        <dbReference type="Proteomes" id="UP000291822"/>
    </source>
</evidence>
<comment type="caution">
    <text evidence="1">The sequence shown here is derived from an EMBL/GenBank/DDBJ whole genome shotgun (WGS) entry which is preliminary data.</text>
</comment>
<dbReference type="Proteomes" id="UP000291822">
    <property type="component" value="Unassembled WGS sequence"/>
</dbReference>